<sequence length="115" mass="13863">MMYVKVRLYKVSHHKYIMYLRLKNTILKSFGELMQQGLHEYNRKHHMLNLEKRRKKGMIAMKEVIKDPIYELSDDEEARGDDLGGIFDPEERKRFYKVLFDLPVVMPIFGYSLYS</sequence>
<comment type="caution">
    <text evidence="1">The sequence shown here is derived from an EMBL/GenBank/DDBJ whole genome shotgun (WGS) entry which is preliminary data.</text>
</comment>
<name>A0A2U1NGW3_ARTAN</name>
<organism evidence="1 2">
    <name type="scientific">Artemisia annua</name>
    <name type="common">Sweet wormwood</name>
    <dbReference type="NCBI Taxonomy" id="35608"/>
    <lineage>
        <taxon>Eukaryota</taxon>
        <taxon>Viridiplantae</taxon>
        <taxon>Streptophyta</taxon>
        <taxon>Embryophyta</taxon>
        <taxon>Tracheophyta</taxon>
        <taxon>Spermatophyta</taxon>
        <taxon>Magnoliopsida</taxon>
        <taxon>eudicotyledons</taxon>
        <taxon>Gunneridae</taxon>
        <taxon>Pentapetalae</taxon>
        <taxon>asterids</taxon>
        <taxon>campanulids</taxon>
        <taxon>Asterales</taxon>
        <taxon>Asteraceae</taxon>
        <taxon>Asteroideae</taxon>
        <taxon>Anthemideae</taxon>
        <taxon>Artemisiinae</taxon>
        <taxon>Artemisia</taxon>
    </lineage>
</organism>
<protein>
    <submittedName>
        <fullName evidence="1">Plant organelle RNA recognition domain-containing protein</fullName>
    </submittedName>
</protein>
<reference evidence="1 2" key="1">
    <citation type="journal article" date="2018" name="Mol. Plant">
        <title>The genome of Artemisia annua provides insight into the evolution of Asteraceae family and artemisinin biosynthesis.</title>
        <authorList>
            <person name="Shen Q."/>
            <person name="Zhang L."/>
            <person name="Liao Z."/>
            <person name="Wang S."/>
            <person name="Yan T."/>
            <person name="Shi P."/>
            <person name="Liu M."/>
            <person name="Fu X."/>
            <person name="Pan Q."/>
            <person name="Wang Y."/>
            <person name="Lv Z."/>
            <person name="Lu X."/>
            <person name="Zhang F."/>
            <person name="Jiang W."/>
            <person name="Ma Y."/>
            <person name="Chen M."/>
            <person name="Hao X."/>
            <person name="Li L."/>
            <person name="Tang Y."/>
            <person name="Lv G."/>
            <person name="Zhou Y."/>
            <person name="Sun X."/>
            <person name="Brodelius P.E."/>
            <person name="Rose J.K.C."/>
            <person name="Tang K."/>
        </authorList>
    </citation>
    <scope>NUCLEOTIDE SEQUENCE [LARGE SCALE GENOMIC DNA]</scope>
    <source>
        <strain evidence="2">cv. Huhao1</strain>
        <tissue evidence="1">Leaf</tissue>
    </source>
</reference>
<evidence type="ECO:0000313" key="1">
    <source>
        <dbReference type="EMBL" id="PWA72754.1"/>
    </source>
</evidence>
<accession>A0A2U1NGW3</accession>
<evidence type="ECO:0000313" key="2">
    <source>
        <dbReference type="Proteomes" id="UP000245207"/>
    </source>
</evidence>
<dbReference type="AlphaFoldDB" id="A0A2U1NGW3"/>
<dbReference type="Proteomes" id="UP000245207">
    <property type="component" value="Unassembled WGS sequence"/>
</dbReference>
<dbReference type="STRING" id="35608.A0A2U1NGW3"/>
<dbReference type="OrthoDB" id="1854109at2759"/>
<dbReference type="EMBL" id="PKPP01002846">
    <property type="protein sequence ID" value="PWA72754.1"/>
    <property type="molecule type" value="Genomic_DNA"/>
</dbReference>
<keyword evidence="2" id="KW-1185">Reference proteome</keyword>
<gene>
    <name evidence="1" type="ORF">CTI12_AA267410</name>
</gene>
<proteinExistence type="predicted"/>